<keyword evidence="2" id="KW-1185">Reference proteome</keyword>
<dbReference type="OrthoDB" id="2941246at2"/>
<reference evidence="2" key="1">
    <citation type="submission" date="2016-07" db="EMBL/GenBank/DDBJ databases">
        <authorList>
            <person name="See-Too W.S."/>
        </authorList>
    </citation>
    <scope>NUCLEOTIDE SEQUENCE [LARGE SCALE GENOMIC DNA]</scope>
    <source>
        <strain evidence="2">DSM 24743</strain>
    </source>
</reference>
<dbReference type="AlphaFoldDB" id="A0A1C7DMM3"/>
<dbReference type="Proteomes" id="UP000092687">
    <property type="component" value="Chromosome"/>
</dbReference>
<reference evidence="2" key="2">
    <citation type="submission" date="2016-10" db="EMBL/GenBank/DDBJ databases">
        <authorList>
            <person name="See-Too W.S."/>
        </authorList>
    </citation>
    <scope>NUCLEOTIDE SEQUENCE [LARGE SCALE GENOMIC DNA]</scope>
    <source>
        <strain evidence="2">DSM 24743</strain>
    </source>
</reference>
<name>A0A1C7DMM3_9BACL</name>
<dbReference type="KEGG" id="phc:BBI08_01800"/>
<dbReference type="EMBL" id="CP016537">
    <property type="protein sequence ID" value="ANU12642.1"/>
    <property type="molecule type" value="Genomic_DNA"/>
</dbReference>
<accession>A0A1C7DMM3</accession>
<organism evidence="1 2">
    <name type="scientific">Planococcus halocryophilus</name>
    <dbReference type="NCBI Taxonomy" id="1215089"/>
    <lineage>
        <taxon>Bacteria</taxon>
        <taxon>Bacillati</taxon>
        <taxon>Bacillota</taxon>
        <taxon>Bacilli</taxon>
        <taxon>Bacillales</taxon>
        <taxon>Caryophanaceae</taxon>
        <taxon>Planococcus</taxon>
    </lineage>
</organism>
<evidence type="ECO:0000313" key="2">
    <source>
        <dbReference type="Proteomes" id="UP000092687"/>
    </source>
</evidence>
<sequence length="127" mass="14728">MKYSQREFSLELKELIKDTEQSFCAYNKVLLNEYGSIFTNINKKLVLELKKLGKDPFEPNFYSFVSVEIELDKITKVKIEVPIWKTKAYFKGIPLPQNIPGGQVFGKLITLEVAKDVMKEFIEDNSK</sequence>
<dbReference type="RefSeq" id="WP_008497252.1">
    <property type="nucleotide sequence ID" value="NZ_CP016537.2"/>
</dbReference>
<gene>
    <name evidence="1" type="ORF">BBI08_01800</name>
</gene>
<evidence type="ECO:0000313" key="1">
    <source>
        <dbReference type="EMBL" id="ANU12642.1"/>
    </source>
</evidence>
<protein>
    <submittedName>
        <fullName evidence="1">Uncharacterized protein</fullName>
    </submittedName>
</protein>
<proteinExistence type="predicted"/>